<dbReference type="InterPro" id="IPR019629">
    <property type="entry name" value="Uncharacterised_HI1736/YgjV"/>
</dbReference>
<dbReference type="EMBL" id="JALJXV010000003">
    <property type="protein sequence ID" value="MCP1674123.1"/>
    <property type="molecule type" value="Genomic_DNA"/>
</dbReference>
<evidence type="ECO:0000313" key="2">
    <source>
        <dbReference type="EMBL" id="MCP1674123.1"/>
    </source>
</evidence>
<dbReference type="AlphaFoldDB" id="A0AAE3G2T7"/>
<feature type="transmembrane region" description="Helical" evidence="1">
    <location>
        <begin position="134"/>
        <end position="162"/>
    </location>
</feature>
<organism evidence="2 3">
    <name type="scientific">Natronocella acetinitrilica</name>
    <dbReference type="NCBI Taxonomy" id="414046"/>
    <lineage>
        <taxon>Bacteria</taxon>
        <taxon>Pseudomonadati</taxon>
        <taxon>Pseudomonadota</taxon>
        <taxon>Gammaproteobacteria</taxon>
        <taxon>Chromatiales</taxon>
        <taxon>Ectothiorhodospiraceae</taxon>
        <taxon>Natronocella</taxon>
    </lineage>
</organism>
<keyword evidence="1" id="KW-0812">Transmembrane</keyword>
<accession>A0AAE3G2T7</accession>
<comment type="caution">
    <text evidence="2">The sequence shown here is derived from an EMBL/GenBank/DDBJ whole genome shotgun (WGS) entry which is preliminary data.</text>
</comment>
<keyword evidence="3" id="KW-1185">Reference proteome</keyword>
<keyword evidence="1" id="KW-0472">Membrane</keyword>
<name>A0AAE3G2T7_9GAMM</name>
<proteinExistence type="predicted"/>
<dbReference type="RefSeq" id="WP_253475796.1">
    <property type="nucleotide sequence ID" value="NZ_JALJXV010000003.1"/>
</dbReference>
<gene>
    <name evidence="2" type="ORF">J2T57_001225</name>
</gene>
<reference evidence="2" key="1">
    <citation type="submission" date="2022-03" db="EMBL/GenBank/DDBJ databases">
        <title>Genomic Encyclopedia of Type Strains, Phase III (KMG-III): the genomes of soil and plant-associated and newly described type strains.</title>
        <authorList>
            <person name="Whitman W."/>
        </authorList>
    </citation>
    <scope>NUCLEOTIDE SEQUENCE</scope>
    <source>
        <strain evidence="2">ANL 6-2</strain>
    </source>
</reference>
<dbReference type="Proteomes" id="UP001205843">
    <property type="component" value="Unassembled WGS sequence"/>
</dbReference>
<evidence type="ECO:0000313" key="3">
    <source>
        <dbReference type="Proteomes" id="UP001205843"/>
    </source>
</evidence>
<feature type="transmembrane region" description="Helical" evidence="1">
    <location>
        <begin position="39"/>
        <end position="59"/>
    </location>
</feature>
<dbReference type="Pfam" id="PF10688">
    <property type="entry name" value="Imp-YgjV"/>
    <property type="match status" value="1"/>
</dbReference>
<keyword evidence="1" id="KW-1133">Transmembrane helix</keyword>
<sequence>MEPLAHGVGIIALIVSLVALSRSDNRGLLWWMAAASLLWAMHLGALGAFSGALMALIAIPRQILTEQARALGACRRTRLLIAATCTLMILGAAAYTVGSLVDALPVAALLLITWIHLFTRGIPFRASFVLGNLLYLGYALAIGSLTLALATLFTLAALAVGIQRMHRAQSRGERIDYGEPAPRPRP</sequence>
<protein>
    <recommendedName>
        <fullName evidence="4">YgjV family protein</fullName>
    </recommendedName>
</protein>
<evidence type="ECO:0000256" key="1">
    <source>
        <dbReference type="SAM" id="Phobius"/>
    </source>
</evidence>
<feature type="transmembrane region" description="Helical" evidence="1">
    <location>
        <begin position="79"/>
        <end position="97"/>
    </location>
</feature>
<evidence type="ECO:0008006" key="4">
    <source>
        <dbReference type="Google" id="ProtNLM"/>
    </source>
</evidence>